<proteinExistence type="inferred from homology"/>
<keyword evidence="2" id="KW-0813">Transport</keyword>
<dbReference type="NCBIfam" id="NF037995">
    <property type="entry name" value="TRAP_S1"/>
    <property type="match status" value="1"/>
</dbReference>
<gene>
    <name evidence="5" type="primary">dctP_3</name>
    <name evidence="5" type="ORF">CBLFYP116_03537</name>
</gene>
<evidence type="ECO:0000313" key="5">
    <source>
        <dbReference type="EMBL" id="VYT40824.1"/>
    </source>
</evidence>
<evidence type="ECO:0000256" key="3">
    <source>
        <dbReference type="ARBA" id="ARBA00022729"/>
    </source>
</evidence>
<accession>A0A6N2WDN8</accession>
<name>A0A6N2WDN8_9FIRM</name>
<dbReference type="PANTHER" id="PTHR33376:SF7">
    <property type="entry name" value="C4-DICARBOXYLATE-BINDING PROTEIN DCTB"/>
    <property type="match status" value="1"/>
</dbReference>
<feature type="region of interest" description="Disordered" evidence="4">
    <location>
        <begin position="29"/>
        <end position="59"/>
    </location>
</feature>
<evidence type="ECO:0000256" key="4">
    <source>
        <dbReference type="SAM" id="MobiDB-lite"/>
    </source>
</evidence>
<dbReference type="PANTHER" id="PTHR33376">
    <property type="match status" value="1"/>
</dbReference>
<dbReference type="PIRSF" id="PIRSF006470">
    <property type="entry name" value="DctB"/>
    <property type="match status" value="1"/>
</dbReference>
<evidence type="ECO:0000256" key="1">
    <source>
        <dbReference type="ARBA" id="ARBA00009023"/>
    </source>
</evidence>
<dbReference type="InterPro" id="IPR038404">
    <property type="entry name" value="TRAP_DctP_sf"/>
</dbReference>
<dbReference type="NCBIfam" id="TIGR00787">
    <property type="entry name" value="dctP"/>
    <property type="match status" value="1"/>
</dbReference>
<dbReference type="Pfam" id="PF03480">
    <property type="entry name" value="DctP"/>
    <property type="match status" value="1"/>
</dbReference>
<dbReference type="GO" id="GO:0055085">
    <property type="term" value="P:transmembrane transport"/>
    <property type="evidence" value="ECO:0007669"/>
    <property type="project" value="InterPro"/>
</dbReference>
<feature type="compositionally biased region" description="Polar residues" evidence="4">
    <location>
        <begin position="36"/>
        <end position="50"/>
    </location>
</feature>
<dbReference type="PROSITE" id="PS51257">
    <property type="entry name" value="PROKAR_LIPOPROTEIN"/>
    <property type="match status" value="1"/>
</dbReference>
<organism evidence="5">
    <name type="scientific">Enterocloster bolteae</name>
    <dbReference type="NCBI Taxonomy" id="208479"/>
    <lineage>
        <taxon>Bacteria</taxon>
        <taxon>Bacillati</taxon>
        <taxon>Bacillota</taxon>
        <taxon>Clostridia</taxon>
        <taxon>Lachnospirales</taxon>
        <taxon>Lachnospiraceae</taxon>
        <taxon>Enterocloster</taxon>
    </lineage>
</organism>
<reference evidence="5" key="1">
    <citation type="submission" date="2019-11" db="EMBL/GenBank/DDBJ databases">
        <authorList>
            <person name="Feng L."/>
        </authorList>
    </citation>
    <scope>NUCLEOTIDE SEQUENCE</scope>
    <source>
        <strain evidence="5">CbolteaeLFYP116</strain>
    </source>
</reference>
<protein>
    <submittedName>
        <fullName evidence="5">C4-dicarboxylate-binding periplasmic protein</fullName>
    </submittedName>
</protein>
<comment type="similarity">
    <text evidence="1">Belongs to the bacterial solute-binding protein 7 family.</text>
</comment>
<evidence type="ECO:0000256" key="2">
    <source>
        <dbReference type="ARBA" id="ARBA00022448"/>
    </source>
</evidence>
<keyword evidence="3" id="KW-0732">Signal</keyword>
<dbReference type="AlphaFoldDB" id="A0A6N2WDN8"/>
<sequence length="362" mass="40427">MRSRRSIKNLSLIMAIVLGITLSGCGNSQIREDKGSSSGETQSTTVGQPQTEHDDQSAQENSGIIIIKAAVTATDEGAHSLALFKMKEAIEEYTDGAVDFQVYTNGQLGGEREIVEGVSIGTIECGVVSTGPLPNFVQDFMVLDLPYLIKDRTKAFQIMDGEIGQSMLDKLDTIGIKGMSFWDNGYRYITSSRPVVHPEDVKGMKIRTMENEVHMNTFKLLGATPTPMAISEFLTAVRQGTVDGHENVMVSIDMNKVYEVNPCISLTKHFYSAAPFLVNADFYQSLPDDIRQAFDRAEKEAMEWERQYCDELDNELIEKMKGLGAEFYEVDIDEWARATQGVYDLYEDKIDQALIDAFRNED</sequence>
<dbReference type="Gene3D" id="3.40.190.170">
    <property type="entry name" value="Bacterial extracellular solute-binding protein, family 7"/>
    <property type="match status" value="1"/>
</dbReference>
<dbReference type="GeneID" id="23111104"/>
<dbReference type="InterPro" id="IPR018389">
    <property type="entry name" value="DctP_fam"/>
</dbReference>
<dbReference type="EMBL" id="CACRTF010000016">
    <property type="protein sequence ID" value="VYT40824.1"/>
    <property type="molecule type" value="Genomic_DNA"/>
</dbReference>
<dbReference type="RefSeq" id="WP_002573685.1">
    <property type="nucleotide sequence ID" value="NZ_BAABXO010000001.1"/>
</dbReference>
<dbReference type="InterPro" id="IPR004682">
    <property type="entry name" value="TRAP_DctP"/>
</dbReference>
<dbReference type="GO" id="GO:0030288">
    <property type="term" value="C:outer membrane-bounded periplasmic space"/>
    <property type="evidence" value="ECO:0007669"/>
    <property type="project" value="InterPro"/>
</dbReference>